<feature type="region of interest" description="Disordered" evidence="1">
    <location>
        <begin position="121"/>
        <end position="203"/>
    </location>
</feature>
<evidence type="ECO:0000256" key="1">
    <source>
        <dbReference type="SAM" id="MobiDB-lite"/>
    </source>
</evidence>
<dbReference type="GeneID" id="102802760"/>
<proteinExistence type="predicted"/>
<accession>A0ABM0MVI7</accession>
<feature type="compositionally biased region" description="Basic and acidic residues" evidence="1">
    <location>
        <begin position="160"/>
        <end position="170"/>
    </location>
</feature>
<dbReference type="RefSeq" id="XP_006824028.1">
    <property type="nucleotide sequence ID" value="XM_006823965.1"/>
</dbReference>
<evidence type="ECO:0000313" key="2">
    <source>
        <dbReference type="Proteomes" id="UP000694865"/>
    </source>
</evidence>
<organism evidence="2 3">
    <name type="scientific">Saccoglossus kowalevskii</name>
    <name type="common">Acorn worm</name>
    <dbReference type="NCBI Taxonomy" id="10224"/>
    <lineage>
        <taxon>Eukaryota</taxon>
        <taxon>Metazoa</taxon>
        <taxon>Hemichordata</taxon>
        <taxon>Enteropneusta</taxon>
        <taxon>Harrimaniidae</taxon>
        <taxon>Saccoglossus</taxon>
    </lineage>
</organism>
<gene>
    <name evidence="3" type="primary">LOC102802760</name>
</gene>
<reference evidence="3" key="1">
    <citation type="submission" date="2025-08" db="UniProtKB">
        <authorList>
            <consortium name="RefSeq"/>
        </authorList>
    </citation>
    <scope>IDENTIFICATION</scope>
    <source>
        <tissue evidence="3">Testes</tissue>
    </source>
</reference>
<sequence length="203" mass="22096">MAAYLARMYAVIRHGNITLDVLDDEPMMKLMQEKAAGTGDFSNPYQELRRFIMECDVNQSMGGLQRCHLASGRISWLCKEHQNKEARITVLASEGGTGVVEEEDLGLAEHLHGFFFENAEQGKSGQQIDEAKSQVEPPSSSPQNPADKVKETQSSSQQETKQKQADEKHVSFKSAGIAAGAAGAANNNKSSDPNNPSKSCIIL</sequence>
<keyword evidence="2" id="KW-1185">Reference proteome</keyword>
<name>A0ABM0MVI7_SACKO</name>
<protein>
    <submittedName>
        <fullName evidence="3">Uncharacterized protein LOC102802760 isoform X2</fullName>
    </submittedName>
</protein>
<evidence type="ECO:0000313" key="3">
    <source>
        <dbReference type="RefSeq" id="XP_006824028.1"/>
    </source>
</evidence>
<dbReference type="Proteomes" id="UP000694865">
    <property type="component" value="Unplaced"/>
</dbReference>
<feature type="compositionally biased region" description="Low complexity" evidence="1">
    <location>
        <begin position="175"/>
        <end position="203"/>
    </location>
</feature>